<dbReference type="SUPFAM" id="SSF50891">
    <property type="entry name" value="Cyclophilin-like"/>
    <property type="match status" value="1"/>
</dbReference>
<dbReference type="NCBIfam" id="TIGR00370">
    <property type="entry name" value="5-oxoprolinase subunit PxpB"/>
    <property type="match status" value="1"/>
</dbReference>
<accession>A0ABV6HSK5</accession>
<evidence type="ECO:0000256" key="2">
    <source>
        <dbReference type="ARBA" id="ARBA00022801"/>
    </source>
</evidence>
<evidence type="ECO:0000313" key="6">
    <source>
        <dbReference type="Proteomes" id="UP001589774"/>
    </source>
</evidence>
<dbReference type="Proteomes" id="UP001589774">
    <property type="component" value="Unassembled WGS sequence"/>
</dbReference>
<sequence>MRVPFGRPGHSSTPSFNIHFLSESAVTIEFGQEIDEMTFNRVHQFDELVNRLPFEGFIATVPAYTSLAIFYDTIQVVQAKQLYGLNSFERISNYLIELQQQAIPINEIKKEPIHLPICYEEELGPDLAYVASYHNISTQELIKLHSSTTYKVYMIGFVPGFAYLGGTPSLLETPRKKIPRKQVPAGSVGIAGKQTGIYPLEISGGWQIIGCTPLRLFDINRSSPSLLRAGDEVIFDTIDLREFKRLRRSNES</sequence>
<evidence type="ECO:0000313" key="5">
    <source>
        <dbReference type="EMBL" id="MFC0321867.1"/>
    </source>
</evidence>
<dbReference type="EC" id="3.5.2.9" evidence="5"/>
<dbReference type="Gene3D" id="3.30.1360.40">
    <property type="match status" value="1"/>
</dbReference>
<organism evidence="5 6">
    <name type="scientific">Olivibacter oleidegradans</name>
    <dbReference type="NCBI Taxonomy" id="760123"/>
    <lineage>
        <taxon>Bacteria</taxon>
        <taxon>Pseudomonadati</taxon>
        <taxon>Bacteroidota</taxon>
        <taxon>Sphingobacteriia</taxon>
        <taxon>Sphingobacteriales</taxon>
        <taxon>Sphingobacteriaceae</taxon>
        <taxon>Olivibacter</taxon>
    </lineage>
</organism>
<proteinExistence type="predicted"/>
<dbReference type="InterPro" id="IPR003833">
    <property type="entry name" value="CT_C_D"/>
</dbReference>
<comment type="caution">
    <text evidence="5">The sequence shown here is derived from an EMBL/GenBank/DDBJ whole genome shotgun (WGS) entry which is preliminary data.</text>
</comment>
<dbReference type="SMART" id="SM00796">
    <property type="entry name" value="AHS1"/>
    <property type="match status" value="1"/>
</dbReference>
<dbReference type="InterPro" id="IPR029000">
    <property type="entry name" value="Cyclophilin-like_dom_sf"/>
</dbReference>
<protein>
    <submittedName>
        <fullName evidence="5">5-oxoprolinase subunit PxpB</fullName>
        <ecNumber evidence="5">3.5.2.9</ecNumber>
    </submittedName>
</protein>
<name>A0ABV6HSK5_9SPHI</name>
<dbReference type="GO" id="GO:0017168">
    <property type="term" value="F:5-oxoprolinase (ATP-hydrolyzing) activity"/>
    <property type="evidence" value="ECO:0007669"/>
    <property type="project" value="UniProtKB-EC"/>
</dbReference>
<dbReference type="InterPro" id="IPR010016">
    <property type="entry name" value="PxpB"/>
</dbReference>
<dbReference type="PANTHER" id="PTHR34698:SF2">
    <property type="entry name" value="5-OXOPROLINASE SUBUNIT B"/>
    <property type="match status" value="1"/>
</dbReference>
<dbReference type="Pfam" id="PF02682">
    <property type="entry name" value="CT_C_D"/>
    <property type="match status" value="1"/>
</dbReference>
<dbReference type="PANTHER" id="PTHR34698">
    <property type="entry name" value="5-OXOPROLINASE SUBUNIT B"/>
    <property type="match status" value="1"/>
</dbReference>
<dbReference type="RefSeq" id="WP_130857217.1">
    <property type="nucleotide sequence ID" value="NZ_JBHLWO010000007.1"/>
</dbReference>
<dbReference type="SUPFAM" id="SSF160467">
    <property type="entry name" value="PH0987 N-terminal domain-like"/>
    <property type="match status" value="1"/>
</dbReference>
<dbReference type="EMBL" id="JBHLWO010000007">
    <property type="protein sequence ID" value="MFC0321867.1"/>
    <property type="molecule type" value="Genomic_DNA"/>
</dbReference>
<dbReference type="Gene3D" id="2.40.100.10">
    <property type="entry name" value="Cyclophilin-like"/>
    <property type="match status" value="1"/>
</dbReference>
<keyword evidence="3" id="KW-0067">ATP-binding</keyword>
<evidence type="ECO:0000259" key="4">
    <source>
        <dbReference type="SMART" id="SM00796"/>
    </source>
</evidence>
<evidence type="ECO:0000256" key="3">
    <source>
        <dbReference type="ARBA" id="ARBA00022840"/>
    </source>
</evidence>
<reference evidence="5 6" key="1">
    <citation type="submission" date="2024-09" db="EMBL/GenBank/DDBJ databases">
        <authorList>
            <person name="Sun Q."/>
            <person name="Mori K."/>
        </authorList>
    </citation>
    <scope>NUCLEOTIDE SEQUENCE [LARGE SCALE GENOMIC DNA]</scope>
    <source>
        <strain evidence="5 6">CCM 7765</strain>
    </source>
</reference>
<feature type="domain" description="Carboxyltransferase" evidence="4">
    <location>
        <begin position="16"/>
        <end position="227"/>
    </location>
</feature>
<keyword evidence="1" id="KW-0547">Nucleotide-binding</keyword>
<evidence type="ECO:0000256" key="1">
    <source>
        <dbReference type="ARBA" id="ARBA00022741"/>
    </source>
</evidence>
<gene>
    <name evidence="5" type="primary">pxpB</name>
    <name evidence="5" type="ORF">ACFFI0_26370</name>
</gene>
<keyword evidence="6" id="KW-1185">Reference proteome</keyword>
<keyword evidence="2 5" id="KW-0378">Hydrolase</keyword>